<feature type="transmembrane region" description="Helical" evidence="1">
    <location>
        <begin position="146"/>
        <end position="164"/>
    </location>
</feature>
<protein>
    <recommendedName>
        <fullName evidence="4">Tetratricopeptide repeat protein</fullName>
    </recommendedName>
</protein>
<organism evidence="2 3">
    <name type="scientific">Brumimicrobium aurantiacum</name>
    <dbReference type="NCBI Taxonomy" id="1737063"/>
    <lineage>
        <taxon>Bacteria</taxon>
        <taxon>Pseudomonadati</taxon>
        <taxon>Bacteroidota</taxon>
        <taxon>Flavobacteriia</taxon>
        <taxon>Flavobacteriales</taxon>
        <taxon>Crocinitomicaceae</taxon>
        <taxon>Brumimicrobium</taxon>
    </lineage>
</organism>
<evidence type="ECO:0000256" key="1">
    <source>
        <dbReference type="SAM" id="Phobius"/>
    </source>
</evidence>
<sequence>MKDFNQLIQEFEQLLKSDDLVMIKFYESNIDLIENTPYQPQEFDQKLKMTGEYGLSLVSAGLYSKATKVLKSVIQQFKIIAERKDKDPYEITYFEHLLWNYGVALWEIKNTKETKIVFEKLVKHYPKNEKYHAWLNGLKANKIQKINNVFLVIGAFYLVGNYTFFDKLNEDVQNILSWLSIPILTTFLALELYIYLLKRKKAN</sequence>
<evidence type="ECO:0000313" key="2">
    <source>
        <dbReference type="EMBL" id="RFC54128.1"/>
    </source>
</evidence>
<dbReference type="Proteomes" id="UP000257127">
    <property type="component" value="Unassembled WGS sequence"/>
</dbReference>
<evidence type="ECO:0008006" key="4">
    <source>
        <dbReference type="Google" id="ProtNLM"/>
    </source>
</evidence>
<keyword evidence="1" id="KW-0472">Membrane</keyword>
<dbReference type="SUPFAM" id="SSF48452">
    <property type="entry name" value="TPR-like"/>
    <property type="match status" value="1"/>
</dbReference>
<dbReference type="RefSeq" id="WP_116880968.1">
    <property type="nucleotide sequence ID" value="NZ_QURB01000005.1"/>
</dbReference>
<comment type="caution">
    <text evidence="2">The sequence shown here is derived from an EMBL/GenBank/DDBJ whole genome shotgun (WGS) entry which is preliminary data.</text>
</comment>
<accession>A0A3E1EX85</accession>
<dbReference type="InterPro" id="IPR011990">
    <property type="entry name" value="TPR-like_helical_dom_sf"/>
</dbReference>
<keyword evidence="1" id="KW-0812">Transmembrane</keyword>
<keyword evidence="3" id="KW-1185">Reference proteome</keyword>
<dbReference type="EMBL" id="QURB01000005">
    <property type="protein sequence ID" value="RFC54128.1"/>
    <property type="molecule type" value="Genomic_DNA"/>
</dbReference>
<dbReference type="OrthoDB" id="9864884at2"/>
<gene>
    <name evidence="2" type="ORF">DXU93_09060</name>
</gene>
<keyword evidence="1" id="KW-1133">Transmembrane helix</keyword>
<proteinExistence type="predicted"/>
<dbReference type="AlphaFoldDB" id="A0A3E1EX85"/>
<name>A0A3E1EX85_9FLAO</name>
<feature type="transmembrane region" description="Helical" evidence="1">
    <location>
        <begin position="176"/>
        <end position="197"/>
    </location>
</feature>
<evidence type="ECO:0000313" key="3">
    <source>
        <dbReference type="Proteomes" id="UP000257127"/>
    </source>
</evidence>
<reference evidence="2 3" key="1">
    <citation type="submission" date="2018-08" db="EMBL/GenBank/DDBJ databases">
        <title>The draft genome squence of Brumimicrobium sp. N62.</title>
        <authorList>
            <person name="Du Z.-J."/>
            <person name="Luo H.-R."/>
        </authorList>
    </citation>
    <scope>NUCLEOTIDE SEQUENCE [LARGE SCALE GENOMIC DNA]</scope>
    <source>
        <strain evidence="2 3">N62</strain>
    </source>
</reference>